<name>A0A9D1Q0C6_9FIRM</name>
<evidence type="ECO:0000313" key="8">
    <source>
        <dbReference type="Proteomes" id="UP000823990"/>
    </source>
</evidence>
<dbReference type="EMBL" id="DXHS01000026">
    <property type="protein sequence ID" value="HIW02009.1"/>
    <property type="molecule type" value="Genomic_DNA"/>
</dbReference>
<evidence type="ECO:0000256" key="1">
    <source>
        <dbReference type="ARBA" id="ARBA00022676"/>
    </source>
</evidence>
<keyword evidence="1" id="KW-0328">Glycosyltransferase</keyword>
<dbReference type="Gene3D" id="2.70.98.40">
    <property type="entry name" value="Glycoside hydrolase, family 65, N-terminal domain"/>
    <property type="match status" value="2"/>
</dbReference>
<evidence type="ECO:0000313" key="7">
    <source>
        <dbReference type="EMBL" id="HIW02009.1"/>
    </source>
</evidence>
<dbReference type="Gene3D" id="1.50.10.10">
    <property type="match status" value="1"/>
</dbReference>
<evidence type="ECO:0008006" key="9">
    <source>
        <dbReference type="Google" id="ProtNLM"/>
    </source>
</evidence>
<dbReference type="SUPFAM" id="SSF74650">
    <property type="entry name" value="Galactose mutarotase-like"/>
    <property type="match status" value="2"/>
</dbReference>
<feature type="domain" description="Glycosyl hydrolase 94 supersandwich" evidence="5">
    <location>
        <begin position="1312"/>
        <end position="1410"/>
    </location>
</feature>
<keyword evidence="3" id="KW-0472">Membrane</keyword>
<dbReference type="InterPro" id="IPR010383">
    <property type="entry name" value="Glyco_hydrolase_94_b-supersand"/>
</dbReference>
<keyword evidence="3" id="KW-0812">Transmembrane</keyword>
<gene>
    <name evidence="7" type="ORF">H9892_01565</name>
</gene>
<evidence type="ECO:0000259" key="6">
    <source>
        <dbReference type="Pfam" id="PF17167"/>
    </source>
</evidence>
<feature type="domain" description="Glycosyl hydrolase 94 catalytic" evidence="6">
    <location>
        <begin position="1917"/>
        <end position="2307"/>
    </location>
</feature>
<dbReference type="Proteomes" id="UP000823990">
    <property type="component" value="Unassembled WGS sequence"/>
</dbReference>
<dbReference type="SMART" id="SM01068">
    <property type="entry name" value="CBM_X"/>
    <property type="match status" value="1"/>
</dbReference>
<dbReference type="SUPFAM" id="SSF48208">
    <property type="entry name" value="Six-hairpin glycosidases"/>
    <property type="match status" value="1"/>
</dbReference>
<keyword evidence="3" id="KW-1133">Transmembrane helix</keyword>
<proteinExistence type="predicted"/>
<evidence type="ECO:0000256" key="2">
    <source>
        <dbReference type="ARBA" id="ARBA00022679"/>
    </source>
</evidence>
<evidence type="ECO:0000256" key="3">
    <source>
        <dbReference type="SAM" id="Phobius"/>
    </source>
</evidence>
<dbReference type="PANTHER" id="PTHR37469:SF2">
    <property type="entry name" value="CELLOBIONIC ACID PHOSPHORYLASE"/>
    <property type="match status" value="1"/>
</dbReference>
<dbReference type="Pfam" id="PF06165">
    <property type="entry name" value="GH94_b-supersand"/>
    <property type="match status" value="2"/>
</dbReference>
<dbReference type="GO" id="GO:0016757">
    <property type="term" value="F:glycosyltransferase activity"/>
    <property type="evidence" value="ECO:0007669"/>
    <property type="project" value="UniProtKB-KW"/>
</dbReference>
<evidence type="ECO:0000256" key="4">
    <source>
        <dbReference type="SAM" id="SignalP"/>
    </source>
</evidence>
<sequence>MTVLLIVIAVIFSAAAAAVAACVFAVNSRGEAFVLPAPLSEREMLAAVRSLTGADERGTARANFALAAGYLKRAYRMLVVKSHSGEELEDYERIFADNYMNILIAEREVGDALPALSRLPVRKEGGILAFASVVVRSTGGATDPEVFARCAAMLGAKKSLTWNELKALRPALRLALLETAAVYASKMLFRRRLAVRAAKDAKRGKAAPALCAYASYVRAYSAGGDIPEGRDAYSAAAEDDAMLAEYAAGMELLAAALRRDVVTDELLVSLSSPAEIYLSGGCAFEDLSLRTRTDMLMLTGRYAEKRKVSEERAAREVVERSRAEGKDISEYLIPDAPRYMLAVRLCLSIVLTASTVAAAVASVPLTGAVAAISAAPAIMYAYSALLLRILAGAFPPVPVPEMKETGNRSTAIVICVALRSRGDLESAFGKLMTLEHTAREKIFSYGILADIVSGEYTAEEAEKDARRLIRGKRTFFLLRKSAVGRKRGALSAFNKSVLTGDMSAYAVTAGRPKKFEYVITLDSDTSLTDAERLVRIMEHPYNRRYAVMSLDMRPSLGGMTTPLSALVGGDGGLVRYGGACGALRRLHGYTCYCGKGIYRVREFYERAGKTLPEDKLLSHDLIEGALAGCGGSGVCALEEAPRTSGAYWSRLERWMRGDIQSLPYFRRNAPDDGGGKRGISVPAAAKAAAAENVLGIVYAPMSLISLVLALVSGAIPLLVLPLMPQVCEIVTACTGLFRSPVKAARSAAHAALSAVYLPHRAFVSMTAVTAALVSMIRGKDLLRWNVYSPSGDGRPLFVANFIAGAVCATIFAFTSHAAAIVVAAVFFAALPLDLFLSREKKVRALRDGFLLSLAGKTSRYFAEALAAGGDLPPDNHDEDNGWAMRSSPTDMGMAMSAAVCAADMGIISENERDRAVAKVLSGIDRAEKFRGCPYNWYDVSGRPLPPKYVSSVDCGNLLAALIHVMSTGGENAEKAGRLAENMDMSFLFDDNGLLHIGCDTDKMCLDEGKYDLLASECALSYLVAFATGKCDDKGYRTLSRLALSGAGRTLASWTGGAFEYMLPLLYFRAPERSLLSVSAAGAVRMQRKYAAYCRSPLWGASESLYGEKYSNGDSKYKAFGAPSAALSMCGDRAVFAPYASVMCAGVKRKYAGELRRMLEKYMSPFGLYDSLDLTSGSVQRACMTHHQGMIMLALCELIAPGKTYERMSGHPGVRAASLQLEEPSDALRGALRKPAPTAAEESPAEEKHAYLRSRMPDINLLSSGDYRLILDAGGRSASYVGNVCVSRFDDLRGLAVTAVGGGETADLTAADECIHLAHASIYRSRARRFEAEVLAAVLPGHNAELRRITLRNKTKRPIVMSVIVQVTPCLTDRMADLAHKTYSRMFIQTFRDGKIDCVRAKRRGSETQAALKIYLPAEYYGDERNMLGGRAPRFGMTTECILGGRTNIVVAPLCQRTFDIVLACGDRYDTDNVLRLCGDSGYIDGRLAAARAAGKKNAIPAVWRDVASALIFGGAENGAPRKLTLVATDIGLTRALAAMKYLGEAEKFGAAFRLTVLCRIKAAYSSSGRIRLYDAASRMGGCCSIEDISAGMTEDGERALAEGTDVRSLTNLPLPPFPKTCGKGAYPSLPPAGIPLRTALGIGGFTDDGEYFIDAATPSPWYNVMSDGSVGCLVSDKGEYTFASNSREEKLTRHSCDELGDLHGDGIVLGENGAIWSPSRSALIGGKDDCTVLHSPGYTVLGTGYASLAVTRTVFVHGGAKYSVVRAENRTSKRRTVRVMYFAELVMGDMRQRTAGGISRTREGNALHARCGDLDAYLTATKEPESFALSSESYRDGSGRIRTCEPREANGLTPALALSVKLSLPPHGCGEVTFALSTKKVCVTESGAAAAFEEVKSKFAHLPEAESNEAPVGYYLKWLSYQAYIARFTAKCGFQQPGGATGFRDALQDSSAILGFRPKEVRKLLVACAAHQFESGDVMHWWHEPATGVRTRICDDRLFLPWALAEYISYTGDSGVLNEIVPYLEDVRIPDGENSVYGSMSESRRRVSVREHAMSAIRSVKLSERGLVLMGSGDWNDGMDGVGAGGKGESVWCSMFLYYVAGRFLLYSADGDRHYLATLRSRLLPAIAACRRSDRYVRAYDDEGRAIGTEEYDECSSDLLVAAWSVLSGVERGDGAREILNAAWARLHDGEHKLLRLLWPPITDRSVGYIADYPPGVRENGGQYTHAAVWFLRAMYDAGQDEKANGLLLELLPCTHTADVEGVETYLKEPYVIAGDVYSGELAGRGGWTWYTGAAGWMYRTLLEYYYGVTVKGDAVTFRPRMTHGKADLRLRIKGTAFTLSIVAEGCGERELKIDGVSYSSDRFRIASLEGRHVSITRARERQRNS</sequence>
<dbReference type="PANTHER" id="PTHR37469">
    <property type="entry name" value="CELLOBIONIC ACID PHOSPHORYLASE-RELATED"/>
    <property type="match status" value="1"/>
</dbReference>
<dbReference type="Gene3D" id="1.50.10.140">
    <property type="match status" value="1"/>
</dbReference>
<dbReference type="InterPro" id="IPR008928">
    <property type="entry name" value="6-hairpin_glycosidase_sf"/>
</dbReference>
<comment type="caution">
    <text evidence="7">The sequence shown here is derived from an EMBL/GenBank/DDBJ whole genome shotgun (WGS) entry which is preliminary data.</text>
</comment>
<reference evidence="7" key="1">
    <citation type="journal article" date="2021" name="PeerJ">
        <title>Extensive microbial diversity within the chicken gut microbiome revealed by metagenomics and culture.</title>
        <authorList>
            <person name="Gilroy R."/>
            <person name="Ravi A."/>
            <person name="Getino M."/>
            <person name="Pursley I."/>
            <person name="Horton D.L."/>
            <person name="Alikhan N.F."/>
            <person name="Baker D."/>
            <person name="Gharbi K."/>
            <person name="Hall N."/>
            <person name="Watson M."/>
            <person name="Adriaenssens E.M."/>
            <person name="Foster-Nyarko E."/>
            <person name="Jarju S."/>
            <person name="Secka A."/>
            <person name="Antonio M."/>
            <person name="Oren A."/>
            <person name="Chaudhuri R.R."/>
            <person name="La Ragione R."/>
            <person name="Hildebrand F."/>
            <person name="Pallen M.J."/>
        </authorList>
    </citation>
    <scope>NUCLEOTIDE SEQUENCE</scope>
    <source>
        <strain evidence="7">12435</strain>
    </source>
</reference>
<feature type="transmembrane region" description="Helical" evidence="3">
    <location>
        <begin position="796"/>
        <end position="813"/>
    </location>
</feature>
<dbReference type="GO" id="GO:0030246">
    <property type="term" value="F:carbohydrate binding"/>
    <property type="evidence" value="ECO:0007669"/>
    <property type="project" value="InterPro"/>
</dbReference>
<dbReference type="Pfam" id="PF17167">
    <property type="entry name" value="Glyco_hydro_94"/>
    <property type="match status" value="1"/>
</dbReference>
<feature type="transmembrane region" description="Helical" evidence="3">
    <location>
        <begin position="367"/>
        <end position="387"/>
    </location>
</feature>
<protein>
    <recommendedName>
        <fullName evidence="9">Carbohydrate binding domain-containing protein</fullName>
    </recommendedName>
</protein>
<feature type="signal peptide" evidence="4">
    <location>
        <begin position="1"/>
        <end position="20"/>
    </location>
</feature>
<feature type="transmembrane region" description="Helical" evidence="3">
    <location>
        <begin position="341"/>
        <end position="361"/>
    </location>
</feature>
<evidence type="ECO:0000259" key="5">
    <source>
        <dbReference type="Pfam" id="PF06165"/>
    </source>
</evidence>
<feature type="chain" id="PRO_5038614398" description="Carbohydrate binding domain-containing protein" evidence="4">
    <location>
        <begin position="21"/>
        <end position="2386"/>
    </location>
</feature>
<feature type="transmembrane region" description="Helical" evidence="3">
    <location>
        <begin position="757"/>
        <end position="776"/>
    </location>
</feature>
<dbReference type="InterPro" id="IPR052047">
    <property type="entry name" value="GH94_Enzymes"/>
</dbReference>
<dbReference type="InterPro" id="IPR012341">
    <property type="entry name" value="6hp_glycosidase-like_sf"/>
</dbReference>
<dbReference type="InterPro" id="IPR011013">
    <property type="entry name" value="Gal_mutarotase_sf_dom"/>
</dbReference>
<keyword evidence="2" id="KW-0808">Transferase</keyword>
<dbReference type="GO" id="GO:0005975">
    <property type="term" value="P:carbohydrate metabolic process"/>
    <property type="evidence" value="ECO:0007669"/>
    <property type="project" value="InterPro"/>
</dbReference>
<accession>A0A9D1Q0C6</accession>
<feature type="domain" description="Glycosyl hydrolase 94 supersandwich" evidence="5">
    <location>
        <begin position="1650"/>
        <end position="1877"/>
    </location>
</feature>
<organism evidence="7 8">
    <name type="scientific">Candidatus Protoclostridium stercorigallinarum</name>
    <dbReference type="NCBI Taxonomy" id="2838741"/>
    <lineage>
        <taxon>Bacteria</taxon>
        <taxon>Bacillati</taxon>
        <taxon>Bacillota</taxon>
        <taxon>Clostridia</taxon>
        <taxon>Candidatus Protoclostridium</taxon>
    </lineage>
</organism>
<feature type="transmembrane region" description="Helical" evidence="3">
    <location>
        <begin position="693"/>
        <end position="715"/>
    </location>
</feature>
<reference evidence="7" key="2">
    <citation type="submission" date="2021-04" db="EMBL/GenBank/DDBJ databases">
        <authorList>
            <person name="Gilroy R."/>
        </authorList>
    </citation>
    <scope>NUCLEOTIDE SEQUENCE</scope>
    <source>
        <strain evidence="7">12435</strain>
    </source>
</reference>
<keyword evidence="4" id="KW-0732">Signal</keyword>
<dbReference type="InterPro" id="IPR037018">
    <property type="entry name" value="GH65_N"/>
</dbReference>
<dbReference type="InterPro" id="IPR033432">
    <property type="entry name" value="GH94_catalytic"/>
</dbReference>